<name>A0AAQ3SZC3_PASNO</name>
<reference evidence="2 3" key="1">
    <citation type="submission" date="2024-02" db="EMBL/GenBank/DDBJ databases">
        <title>High-quality chromosome-scale genome assembly of Pensacola bahiagrass (Paspalum notatum Flugge var. saurae).</title>
        <authorList>
            <person name="Vega J.M."/>
            <person name="Podio M."/>
            <person name="Orjuela J."/>
            <person name="Siena L.A."/>
            <person name="Pessino S.C."/>
            <person name="Combes M.C."/>
            <person name="Mariac C."/>
            <person name="Albertini E."/>
            <person name="Pupilli F."/>
            <person name="Ortiz J.P.A."/>
            <person name="Leblanc O."/>
        </authorList>
    </citation>
    <scope>NUCLEOTIDE SEQUENCE [LARGE SCALE GENOMIC DNA]</scope>
    <source>
        <strain evidence="2">R1</strain>
        <tissue evidence="2">Leaf</tissue>
    </source>
</reference>
<feature type="region of interest" description="Disordered" evidence="1">
    <location>
        <begin position="134"/>
        <end position="156"/>
    </location>
</feature>
<proteinExistence type="predicted"/>
<accession>A0AAQ3SZC3</accession>
<organism evidence="2 3">
    <name type="scientific">Paspalum notatum var. saurae</name>
    <dbReference type="NCBI Taxonomy" id="547442"/>
    <lineage>
        <taxon>Eukaryota</taxon>
        <taxon>Viridiplantae</taxon>
        <taxon>Streptophyta</taxon>
        <taxon>Embryophyta</taxon>
        <taxon>Tracheophyta</taxon>
        <taxon>Spermatophyta</taxon>
        <taxon>Magnoliopsida</taxon>
        <taxon>Liliopsida</taxon>
        <taxon>Poales</taxon>
        <taxon>Poaceae</taxon>
        <taxon>PACMAD clade</taxon>
        <taxon>Panicoideae</taxon>
        <taxon>Andropogonodae</taxon>
        <taxon>Paspaleae</taxon>
        <taxon>Paspalinae</taxon>
        <taxon>Paspalum</taxon>
    </lineage>
</organism>
<protein>
    <submittedName>
        <fullName evidence="2">Uncharacterized protein</fullName>
    </submittedName>
</protein>
<dbReference type="Proteomes" id="UP001341281">
    <property type="component" value="Chromosome 03"/>
</dbReference>
<gene>
    <name evidence="2" type="ORF">U9M48_013427</name>
</gene>
<feature type="region of interest" description="Disordered" evidence="1">
    <location>
        <begin position="86"/>
        <end position="107"/>
    </location>
</feature>
<dbReference type="AlphaFoldDB" id="A0AAQ3SZC3"/>
<sequence length="253" mass="28093">MWAGYSFLVYTTAAPWSSASKSTELNPPFLRWGYQRANPSENFNIHSLPESTRPTLRPVRPAQHPSPARLPARFQPSLTIRITAQVGRRKPPTHRHDATIPHPTPPPYVRFLRRFPRRRCSDFGAESAVGGALPQVLKNDDSRSASSVSDGSASKRRREQRAGALWSLTVIAIPRNKLHISLFLRCWSWDPSIASSSSETMKACSQVAVELEMRSLQSRQLDKGTTERSSLGDERLGSLSCISFSISVGSSPL</sequence>
<keyword evidence="3" id="KW-1185">Reference proteome</keyword>
<evidence type="ECO:0000256" key="1">
    <source>
        <dbReference type="SAM" id="MobiDB-lite"/>
    </source>
</evidence>
<feature type="non-terminal residue" evidence="2">
    <location>
        <position position="253"/>
    </location>
</feature>
<dbReference type="EMBL" id="CP144747">
    <property type="protein sequence ID" value="WVZ63828.1"/>
    <property type="molecule type" value="Genomic_DNA"/>
</dbReference>
<evidence type="ECO:0000313" key="2">
    <source>
        <dbReference type="EMBL" id="WVZ63828.1"/>
    </source>
</evidence>
<evidence type="ECO:0000313" key="3">
    <source>
        <dbReference type="Proteomes" id="UP001341281"/>
    </source>
</evidence>
<feature type="region of interest" description="Disordered" evidence="1">
    <location>
        <begin position="49"/>
        <end position="70"/>
    </location>
</feature>